<comment type="caution">
    <text evidence="2">The sequence shown here is derived from an EMBL/GenBank/DDBJ whole genome shotgun (WGS) entry which is preliminary data.</text>
</comment>
<name>A0A5D4IVR0_9ACTN</name>
<evidence type="ECO:0000313" key="3">
    <source>
        <dbReference type="Proteomes" id="UP000323242"/>
    </source>
</evidence>
<organism evidence="2 3">
    <name type="scientific">Streptomyces parvus</name>
    <dbReference type="NCBI Taxonomy" id="66428"/>
    <lineage>
        <taxon>Bacteria</taxon>
        <taxon>Bacillati</taxon>
        <taxon>Actinomycetota</taxon>
        <taxon>Actinomycetes</taxon>
        <taxon>Kitasatosporales</taxon>
        <taxon>Streptomycetaceae</taxon>
        <taxon>Streptomyces</taxon>
    </lineage>
</organism>
<proteinExistence type="predicted"/>
<dbReference type="Proteomes" id="UP000323242">
    <property type="component" value="Unassembled WGS sequence"/>
</dbReference>
<reference evidence="2 3" key="1">
    <citation type="submission" date="2019-08" db="EMBL/GenBank/DDBJ databases">
        <title>Draft genome for granaticin producer strain Streptomyces parvus C05.</title>
        <authorList>
            <person name="Gonzalez-Pimentel J.L."/>
        </authorList>
    </citation>
    <scope>NUCLEOTIDE SEQUENCE [LARGE SCALE GENOMIC DNA]</scope>
    <source>
        <strain evidence="2 3">C05</strain>
    </source>
</reference>
<gene>
    <name evidence="2" type="ORF">FY004_24370</name>
</gene>
<keyword evidence="3" id="KW-1185">Reference proteome</keyword>
<dbReference type="AlphaFoldDB" id="A0A5D4IVR0"/>
<feature type="region of interest" description="Disordered" evidence="1">
    <location>
        <begin position="1"/>
        <end position="38"/>
    </location>
</feature>
<sequence>MTRTSRTARPGTSRRLMIRLRRTGEAGAPGPGRYRKGRSVRLMSLLTGCVNPDPGGPAPP</sequence>
<protein>
    <submittedName>
        <fullName evidence="2">Uncharacterized protein</fullName>
    </submittedName>
</protein>
<evidence type="ECO:0000256" key="1">
    <source>
        <dbReference type="SAM" id="MobiDB-lite"/>
    </source>
</evidence>
<dbReference type="EMBL" id="VSZQ01000145">
    <property type="protein sequence ID" value="TYR55760.1"/>
    <property type="molecule type" value="Genomic_DNA"/>
</dbReference>
<evidence type="ECO:0000313" key="2">
    <source>
        <dbReference type="EMBL" id="TYR55760.1"/>
    </source>
</evidence>
<accession>A0A5D4IVR0</accession>